<dbReference type="InterPro" id="IPR009003">
    <property type="entry name" value="Peptidase_S1_PA"/>
</dbReference>
<reference evidence="7 8" key="1">
    <citation type="journal article" date="2019" name="Int. J. Syst. Evol. Microbiol.">
        <title>The Global Catalogue of Microorganisms (GCM) 10K type strain sequencing project: providing services to taxonomists for standard genome sequencing and annotation.</title>
        <authorList>
            <consortium name="The Broad Institute Genomics Platform"/>
            <consortium name="The Broad Institute Genome Sequencing Center for Infectious Disease"/>
            <person name="Wu L."/>
            <person name="Ma J."/>
        </authorList>
    </citation>
    <scope>NUCLEOTIDE SEQUENCE [LARGE SCALE GENOMIC DNA]</scope>
    <source>
        <strain evidence="7 8">JCM 15933</strain>
    </source>
</reference>
<evidence type="ECO:0000256" key="5">
    <source>
        <dbReference type="ARBA" id="ARBA00022825"/>
    </source>
</evidence>
<evidence type="ECO:0000313" key="7">
    <source>
        <dbReference type="EMBL" id="GAA1499778.1"/>
    </source>
</evidence>
<keyword evidence="8" id="KW-1185">Reference proteome</keyword>
<dbReference type="Proteomes" id="UP001501470">
    <property type="component" value="Unassembled WGS sequence"/>
</dbReference>
<sequence length="255" mass="27179">MSVQTVFPDDNRVRYDPTDVSPACWVAYISSTFPSGAVLLSTGTLVAPDQVLTCAHALHCDDYGGRARSVEVTLALNGGVTPFGPPVRATGWQVPEEYRIAGAPYPPGQVLDATRYIYDFGLIALSVPLNPARGLYPEITVAANEQLRGAEVNIAGYPGDKIPGTMWNGSGKLPTEVDQHLLFYRISTFPGQSGAAIRMASPPPKPTFGVVGIHVAGYGDEANFAVRINAEVYAQIMAWMPADDTARLTPAGTAR</sequence>
<dbReference type="InterPro" id="IPR043504">
    <property type="entry name" value="Peptidase_S1_PA_chymotrypsin"/>
</dbReference>
<dbReference type="Gene3D" id="2.40.10.10">
    <property type="entry name" value="Trypsin-like serine proteases"/>
    <property type="match status" value="2"/>
</dbReference>
<evidence type="ECO:0000256" key="4">
    <source>
        <dbReference type="ARBA" id="ARBA00022801"/>
    </source>
</evidence>
<keyword evidence="2 6" id="KW-0645">Protease</keyword>
<accession>A0ABN1ZIN7</accession>
<dbReference type="PANTHER" id="PTHR15462:SF8">
    <property type="entry name" value="SERINE PROTEASE"/>
    <property type="match status" value="1"/>
</dbReference>
<dbReference type="SUPFAM" id="SSF50494">
    <property type="entry name" value="Trypsin-like serine proteases"/>
    <property type="match status" value="1"/>
</dbReference>
<dbReference type="PRINTS" id="PR00839">
    <property type="entry name" value="V8PROTEASE"/>
</dbReference>
<evidence type="ECO:0000256" key="6">
    <source>
        <dbReference type="RuleBase" id="RU004296"/>
    </source>
</evidence>
<keyword evidence="5 6" id="KW-0720">Serine protease</keyword>
<comment type="caution">
    <text evidence="7">The sequence shown here is derived from an EMBL/GenBank/DDBJ whole genome shotgun (WGS) entry which is preliminary data.</text>
</comment>
<dbReference type="Pfam" id="PF13365">
    <property type="entry name" value="Trypsin_2"/>
    <property type="match status" value="1"/>
</dbReference>
<evidence type="ECO:0000256" key="2">
    <source>
        <dbReference type="ARBA" id="ARBA00022670"/>
    </source>
</evidence>
<comment type="similarity">
    <text evidence="1 6">Belongs to the peptidase S1B family.</text>
</comment>
<protein>
    <recommendedName>
        <fullName evidence="6">Serine protease</fullName>
        <ecNumber evidence="6">3.4.21.-</ecNumber>
    </recommendedName>
</protein>
<evidence type="ECO:0000256" key="3">
    <source>
        <dbReference type="ARBA" id="ARBA00022729"/>
    </source>
</evidence>
<proteinExistence type="inferred from homology"/>
<keyword evidence="3" id="KW-0732">Signal</keyword>
<dbReference type="InterPro" id="IPR008256">
    <property type="entry name" value="Peptidase_S1B"/>
</dbReference>
<organism evidence="7 8">
    <name type="scientific">Dactylosporangium maewongense</name>
    <dbReference type="NCBI Taxonomy" id="634393"/>
    <lineage>
        <taxon>Bacteria</taxon>
        <taxon>Bacillati</taxon>
        <taxon>Actinomycetota</taxon>
        <taxon>Actinomycetes</taxon>
        <taxon>Micromonosporales</taxon>
        <taxon>Micromonosporaceae</taxon>
        <taxon>Dactylosporangium</taxon>
    </lineage>
</organism>
<dbReference type="RefSeq" id="WP_344498722.1">
    <property type="nucleotide sequence ID" value="NZ_BAAAQD010000001.1"/>
</dbReference>
<dbReference type="EMBL" id="BAAAQD010000001">
    <property type="protein sequence ID" value="GAA1499778.1"/>
    <property type="molecule type" value="Genomic_DNA"/>
</dbReference>
<dbReference type="EC" id="3.4.21.-" evidence="6"/>
<gene>
    <name evidence="7" type="ORF">GCM10009827_003400</name>
</gene>
<name>A0ABN1ZIN7_9ACTN</name>
<dbReference type="InterPro" id="IPR050966">
    <property type="entry name" value="Glutamyl_endopeptidase"/>
</dbReference>
<evidence type="ECO:0000256" key="1">
    <source>
        <dbReference type="ARBA" id="ARBA00008764"/>
    </source>
</evidence>
<dbReference type="PANTHER" id="PTHR15462">
    <property type="entry name" value="SERINE PROTEASE"/>
    <property type="match status" value="1"/>
</dbReference>
<evidence type="ECO:0000313" key="8">
    <source>
        <dbReference type="Proteomes" id="UP001501470"/>
    </source>
</evidence>
<keyword evidence="4 6" id="KW-0378">Hydrolase</keyword>